<dbReference type="InterPro" id="IPR002068">
    <property type="entry name" value="A-crystallin/Hsp20_dom"/>
</dbReference>
<gene>
    <name evidence="5" type="ORF">F3Y22_tig00116997pilonHSYRG00300</name>
</gene>
<dbReference type="AlphaFoldDB" id="A0A6A2WE76"/>
<dbReference type="SUPFAM" id="SSF49764">
    <property type="entry name" value="HSP20-like chaperones"/>
    <property type="match status" value="1"/>
</dbReference>
<accession>A0A6A2WE76</accession>
<proteinExistence type="inferred from homology"/>
<evidence type="ECO:0000256" key="2">
    <source>
        <dbReference type="PROSITE-ProRule" id="PRU00285"/>
    </source>
</evidence>
<dbReference type="PROSITE" id="PS01031">
    <property type="entry name" value="SHSP"/>
    <property type="match status" value="1"/>
</dbReference>
<dbReference type="Pfam" id="PF00011">
    <property type="entry name" value="HSP20"/>
    <property type="match status" value="1"/>
</dbReference>
<keyword evidence="6" id="KW-1185">Reference proteome</keyword>
<keyword evidence="1 5" id="KW-0346">Stress response</keyword>
<dbReference type="PANTHER" id="PTHR11527">
    <property type="entry name" value="HEAT-SHOCK PROTEIN 20 FAMILY MEMBER"/>
    <property type="match status" value="1"/>
</dbReference>
<comment type="similarity">
    <text evidence="2 3">Belongs to the small heat shock protein (HSP20) family.</text>
</comment>
<dbReference type="Gene3D" id="2.60.40.790">
    <property type="match status" value="1"/>
</dbReference>
<protein>
    <submittedName>
        <fullName evidence="5">17.7 kDa class II heat shock protein</fullName>
    </submittedName>
</protein>
<name>A0A6A2WE76_HIBSY</name>
<sequence>MNFNSFGFDSPILTVLEEMLDIPEEQEKTRNNPSRANVRNAKAVTATPADGIEYPTSYVFMVDMTGINHNEIKVQEVGKFMRNFQLPDNANTDKISAVVQDGALRVTVDKILPPQPKTSRSKLHENLDFTLV</sequence>
<dbReference type="Proteomes" id="UP000436088">
    <property type="component" value="Unassembled WGS sequence"/>
</dbReference>
<feature type="domain" description="SHSP" evidence="4">
    <location>
        <begin position="1"/>
        <end position="126"/>
    </location>
</feature>
<evidence type="ECO:0000259" key="4">
    <source>
        <dbReference type="PROSITE" id="PS01031"/>
    </source>
</evidence>
<organism evidence="5 6">
    <name type="scientific">Hibiscus syriacus</name>
    <name type="common">Rose of Sharon</name>
    <dbReference type="NCBI Taxonomy" id="106335"/>
    <lineage>
        <taxon>Eukaryota</taxon>
        <taxon>Viridiplantae</taxon>
        <taxon>Streptophyta</taxon>
        <taxon>Embryophyta</taxon>
        <taxon>Tracheophyta</taxon>
        <taxon>Spermatophyta</taxon>
        <taxon>Magnoliopsida</taxon>
        <taxon>eudicotyledons</taxon>
        <taxon>Gunneridae</taxon>
        <taxon>Pentapetalae</taxon>
        <taxon>rosids</taxon>
        <taxon>malvids</taxon>
        <taxon>Malvales</taxon>
        <taxon>Malvaceae</taxon>
        <taxon>Malvoideae</taxon>
        <taxon>Hibiscus</taxon>
    </lineage>
</organism>
<evidence type="ECO:0000313" key="6">
    <source>
        <dbReference type="Proteomes" id="UP000436088"/>
    </source>
</evidence>
<comment type="caution">
    <text evidence="5">The sequence shown here is derived from an EMBL/GenBank/DDBJ whole genome shotgun (WGS) entry which is preliminary data.</text>
</comment>
<evidence type="ECO:0000256" key="3">
    <source>
        <dbReference type="RuleBase" id="RU003616"/>
    </source>
</evidence>
<reference evidence="5" key="1">
    <citation type="submission" date="2019-09" db="EMBL/GenBank/DDBJ databases">
        <title>Draft genome information of white flower Hibiscus syriacus.</title>
        <authorList>
            <person name="Kim Y.-M."/>
        </authorList>
    </citation>
    <scope>NUCLEOTIDE SEQUENCE [LARGE SCALE GENOMIC DNA]</scope>
    <source>
        <strain evidence="5">YM2019G1</strain>
    </source>
</reference>
<dbReference type="EMBL" id="VEPZ02001762">
    <property type="protein sequence ID" value="KAE8656762.1"/>
    <property type="molecule type" value="Genomic_DNA"/>
</dbReference>
<evidence type="ECO:0000256" key="1">
    <source>
        <dbReference type="ARBA" id="ARBA00023016"/>
    </source>
</evidence>
<dbReference type="InterPro" id="IPR008978">
    <property type="entry name" value="HSP20-like_chaperone"/>
</dbReference>
<evidence type="ECO:0000313" key="5">
    <source>
        <dbReference type="EMBL" id="KAE8656762.1"/>
    </source>
</evidence>
<dbReference type="InterPro" id="IPR031107">
    <property type="entry name" value="Small_HSP"/>
</dbReference>